<evidence type="ECO:0000313" key="1">
    <source>
        <dbReference type="EMBL" id="VAX00894.1"/>
    </source>
</evidence>
<protein>
    <submittedName>
        <fullName evidence="1">Predicted cobalt transporter CbtA</fullName>
    </submittedName>
</protein>
<dbReference type="EMBL" id="UOFU01000210">
    <property type="protein sequence ID" value="VAX00894.1"/>
    <property type="molecule type" value="Genomic_DNA"/>
</dbReference>
<proteinExistence type="predicted"/>
<dbReference type="NCBIfam" id="TIGR02458">
    <property type="entry name" value="CbtA"/>
    <property type="match status" value="1"/>
</dbReference>
<organism evidence="1">
    <name type="scientific">hydrothermal vent metagenome</name>
    <dbReference type="NCBI Taxonomy" id="652676"/>
    <lineage>
        <taxon>unclassified sequences</taxon>
        <taxon>metagenomes</taxon>
        <taxon>ecological metagenomes</taxon>
    </lineage>
</organism>
<accession>A0A3B1AM12</accession>
<dbReference type="Pfam" id="PF09490">
    <property type="entry name" value="CbtA"/>
    <property type="match status" value="1"/>
</dbReference>
<dbReference type="AlphaFoldDB" id="A0A3B1AM12"/>
<dbReference type="InterPro" id="IPR012666">
    <property type="entry name" value="CbtA_put"/>
</dbReference>
<reference evidence="1" key="1">
    <citation type="submission" date="2018-06" db="EMBL/GenBank/DDBJ databases">
        <authorList>
            <person name="Zhirakovskaya E."/>
        </authorList>
    </citation>
    <scope>NUCLEOTIDE SEQUENCE</scope>
</reference>
<name>A0A3B1AM12_9ZZZZ</name>
<gene>
    <name evidence="1" type="ORF">MNBD_GAMMA20-2493</name>
</gene>
<sequence>MMLRTLLLAALMAGMASGILLTAIQQLQVTPLIVEAETYEPGAAHIQTHNHGTPAADTSGDEESDQRLLLSLLSNIFAGIGFSLVIASAITLSNQKGWRKGLLWGGTGFLVFFAAPAFGLPPKLPGTIGAPLLDQQLWWISTAAATAAGIALLVFSRPRLLKGIGVLILLIPHIAGAPLPEQIYSLAPESLAQQFVIASTISNATFWLLLGLMMGHFLRNLDDSPLK</sequence>